<keyword evidence="1" id="KW-0560">Oxidoreductase</keyword>
<evidence type="ECO:0000256" key="4">
    <source>
        <dbReference type="SAM" id="Phobius"/>
    </source>
</evidence>
<dbReference type="PANTHER" id="PTHR45934">
    <property type="entry name" value="FAD/NAD(P)-BINDING OXIDOREDUCTASE FAMILY PROTEIN"/>
    <property type="match status" value="1"/>
</dbReference>
<dbReference type="Gene3D" id="3.50.50.60">
    <property type="entry name" value="FAD/NAD(P)-binding domain"/>
    <property type="match status" value="1"/>
</dbReference>
<accession>A0A165XW37</accession>
<evidence type="ECO:0000256" key="3">
    <source>
        <dbReference type="ARBA" id="ARBA00024018"/>
    </source>
</evidence>
<dbReference type="GO" id="GO:0071949">
    <property type="term" value="F:FAD binding"/>
    <property type="evidence" value="ECO:0007669"/>
    <property type="project" value="InterPro"/>
</dbReference>
<comment type="caution">
    <text evidence="6">The sequence shown here is derived from an EMBL/GenBank/DDBJ whole genome shotgun (WGS) entry which is preliminary data.</text>
</comment>
<dbReference type="Gramene" id="KZM98588">
    <property type="protein sequence ID" value="KZM98588"/>
    <property type="gene ID" value="DCAR_014050"/>
</dbReference>
<proteinExistence type="inferred from homology"/>
<evidence type="ECO:0000256" key="1">
    <source>
        <dbReference type="ARBA" id="ARBA00023002"/>
    </source>
</evidence>
<keyword evidence="2" id="KW-0503">Monooxygenase</keyword>
<organism evidence="6">
    <name type="scientific">Daucus carota subsp. sativus</name>
    <name type="common">Carrot</name>
    <dbReference type="NCBI Taxonomy" id="79200"/>
    <lineage>
        <taxon>Eukaryota</taxon>
        <taxon>Viridiplantae</taxon>
        <taxon>Streptophyta</taxon>
        <taxon>Embryophyta</taxon>
        <taxon>Tracheophyta</taxon>
        <taxon>Spermatophyta</taxon>
        <taxon>Magnoliopsida</taxon>
        <taxon>eudicotyledons</taxon>
        <taxon>Gunneridae</taxon>
        <taxon>Pentapetalae</taxon>
        <taxon>asterids</taxon>
        <taxon>campanulids</taxon>
        <taxon>Apiales</taxon>
        <taxon>Apiaceae</taxon>
        <taxon>Apioideae</taxon>
        <taxon>Scandiceae</taxon>
        <taxon>Daucinae</taxon>
        <taxon>Daucus</taxon>
        <taxon>Daucus sect. Daucus</taxon>
    </lineage>
</organism>
<evidence type="ECO:0000256" key="2">
    <source>
        <dbReference type="ARBA" id="ARBA00023033"/>
    </source>
</evidence>
<dbReference type="Pfam" id="PF01494">
    <property type="entry name" value="FAD_binding_3"/>
    <property type="match status" value="1"/>
</dbReference>
<name>A0A165XW37_DAUCS</name>
<dbReference type="InterPro" id="IPR044560">
    <property type="entry name" value="MOase"/>
</dbReference>
<dbReference type="InterPro" id="IPR002938">
    <property type="entry name" value="FAD-bd"/>
</dbReference>
<dbReference type="GO" id="GO:0004497">
    <property type="term" value="F:monooxygenase activity"/>
    <property type="evidence" value="ECO:0007669"/>
    <property type="project" value="UniProtKB-KW"/>
</dbReference>
<dbReference type="STRING" id="79200.A0A165XW37"/>
<dbReference type="EMBL" id="LNRQ01000004">
    <property type="protein sequence ID" value="KZM98588.1"/>
    <property type="molecule type" value="Genomic_DNA"/>
</dbReference>
<gene>
    <name evidence="6" type="ORF">DCAR_014050</name>
</gene>
<dbReference type="OMA" id="WSCLRSH"/>
<evidence type="ECO:0000313" key="6">
    <source>
        <dbReference type="EMBL" id="KZM98588.1"/>
    </source>
</evidence>
<keyword evidence="4" id="KW-0812">Transmembrane</keyword>
<feature type="transmembrane region" description="Helical" evidence="4">
    <location>
        <begin position="379"/>
        <end position="405"/>
    </location>
</feature>
<sequence>MGEVKSEEDLVIVGAGICGLATALALHRKGIRCTVLERSESLRSSGVALTIMPNGWRALHQLNVASILRQTATPILGTKDIWLDKNKQQDMPLSATERLWLQYGNFCKMIVLVGLMVHGEARCLRRSDLIDTLYNALPPDVVKFGHQIVSVKLDPETSYPVVQLQDGSSIAAKVLIGCDGAKSTVADFLELKPTKLFDLCSIIGLTNYPNGHSFAHESVRMRINNVSVGRIPIDSNLVYWFVAHPWMQTDNIVSVDAELIRQYALSLVKGFPEEVSEMVINSDLDSLCSTRLRYRAPWDLLLGNFRKGTVTVAGDAMHVMGPFLGQGGSAGLEDAIVLARSLAKKISCTPTDSAIIIEALDQYVKDRRMRIVRLSTQTYLTGLLITESTSLLVKLACIVLTVILFRDASYQTKYDCGTL</sequence>
<dbReference type="AlphaFoldDB" id="A0A165XW37"/>
<feature type="domain" description="FAD-binding" evidence="5">
    <location>
        <begin position="9"/>
        <end position="373"/>
    </location>
</feature>
<protein>
    <recommendedName>
        <fullName evidence="5">FAD-binding domain-containing protein</fullName>
    </recommendedName>
</protein>
<reference evidence="6" key="1">
    <citation type="journal article" date="2016" name="Nat. Genet.">
        <title>A high-quality carrot genome assembly provides new insights into carotenoid accumulation and asterid genome evolution.</title>
        <authorList>
            <person name="Iorizzo M."/>
            <person name="Ellison S."/>
            <person name="Senalik D."/>
            <person name="Zeng P."/>
            <person name="Satapoomin P."/>
            <person name="Huang J."/>
            <person name="Bowman M."/>
            <person name="Iovene M."/>
            <person name="Sanseverino W."/>
            <person name="Cavagnaro P."/>
            <person name="Yildiz M."/>
            <person name="Macko-Podgorni A."/>
            <person name="Moranska E."/>
            <person name="Grzebelus E."/>
            <person name="Grzebelus D."/>
            <person name="Ashrafi H."/>
            <person name="Zheng Z."/>
            <person name="Cheng S."/>
            <person name="Spooner D."/>
            <person name="Van Deynze A."/>
            <person name="Simon P."/>
        </authorList>
    </citation>
    <scope>NUCLEOTIDE SEQUENCE [LARGE SCALE GENOMIC DNA]</scope>
    <source>
        <tissue evidence="6">Leaf</tissue>
    </source>
</reference>
<evidence type="ECO:0000259" key="5">
    <source>
        <dbReference type="Pfam" id="PF01494"/>
    </source>
</evidence>
<keyword evidence="4" id="KW-0472">Membrane</keyword>
<comment type="similarity">
    <text evidence="3">Belongs to the 3-hydroxybenzoate 6-hydroxylase family.</text>
</comment>
<dbReference type="PRINTS" id="PR00420">
    <property type="entry name" value="RNGMNOXGNASE"/>
</dbReference>
<dbReference type="SUPFAM" id="SSF51905">
    <property type="entry name" value="FAD/NAD(P)-binding domain"/>
    <property type="match status" value="1"/>
</dbReference>
<dbReference type="PANTHER" id="PTHR45934:SF2">
    <property type="entry name" value="MONOOXYGENASE 1"/>
    <property type="match status" value="1"/>
</dbReference>
<dbReference type="InterPro" id="IPR036188">
    <property type="entry name" value="FAD/NAD-bd_sf"/>
</dbReference>
<keyword evidence="4" id="KW-1133">Transmembrane helix</keyword>